<organism evidence="4 5">
    <name type="scientific">Jannaschia ovalis</name>
    <dbReference type="NCBI Taxonomy" id="3038773"/>
    <lineage>
        <taxon>Bacteria</taxon>
        <taxon>Pseudomonadati</taxon>
        <taxon>Pseudomonadota</taxon>
        <taxon>Alphaproteobacteria</taxon>
        <taxon>Rhodobacterales</taxon>
        <taxon>Roseobacteraceae</taxon>
        <taxon>Jannaschia</taxon>
    </lineage>
</organism>
<accession>A0ABY8L9J6</accession>
<reference evidence="4 5" key="1">
    <citation type="submission" date="2023-04" db="EMBL/GenBank/DDBJ databases">
        <title>Jannaschia ovalis sp. nov., a marine bacterium isolated from sea tidal flat.</title>
        <authorList>
            <person name="Kwon D.Y."/>
            <person name="Kim J.-J."/>
        </authorList>
    </citation>
    <scope>NUCLEOTIDE SEQUENCE [LARGE SCALE GENOMIC DNA]</scope>
    <source>
        <strain evidence="4 5">GRR-S6-38</strain>
    </source>
</reference>
<evidence type="ECO:0000259" key="3">
    <source>
        <dbReference type="Pfam" id="PF03061"/>
    </source>
</evidence>
<dbReference type="InterPro" id="IPR029069">
    <property type="entry name" value="HotDog_dom_sf"/>
</dbReference>
<dbReference type="PANTHER" id="PTHR21660">
    <property type="entry name" value="THIOESTERASE SUPERFAMILY MEMBER-RELATED"/>
    <property type="match status" value="1"/>
</dbReference>
<evidence type="ECO:0000256" key="2">
    <source>
        <dbReference type="ARBA" id="ARBA00022801"/>
    </source>
</evidence>
<dbReference type="InterPro" id="IPR006683">
    <property type="entry name" value="Thioestr_dom"/>
</dbReference>
<dbReference type="Proteomes" id="UP001243420">
    <property type="component" value="Chromosome"/>
</dbReference>
<dbReference type="CDD" id="cd03443">
    <property type="entry name" value="PaaI_thioesterase"/>
    <property type="match status" value="1"/>
</dbReference>
<dbReference type="InterPro" id="IPR039298">
    <property type="entry name" value="ACOT13"/>
</dbReference>
<evidence type="ECO:0000313" key="4">
    <source>
        <dbReference type="EMBL" id="WGH77282.1"/>
    </source>
</evidence>
<evidence type="ECO:0000256" key="1">
    <source>
        <dbReference type="ARBA" id="ARBA00008324"/>
    </source>
</evidence>
<dbReference type="Gene3D" id="3.10.129.10">
    <property type="entry name" value="Hotdog Thioesterase"/>
    <property type="match status" value="1"/>
</dbReference>
<feature type="domain" description="Thioesterase" evidence="3">
    <location>
        <begin position="46"/>
        <end position="118"/>
    </location>
</feature>
<dbReference type="EMBL" id="CP122537">
    <property type="protein sequence ID" value="WGH77282.1"/>
    <property type="molecule type" value="Genomic_DNA"/>
</dbReference>
<dbReference type="SUPFAM" id="SSF54637">
    <property type="entry name" value="Thioesterase/thiol ester dehydrase-isomerase"/>
    <property type="match status" value="1"/>
</dbReference>
<dbReference type="Pfam" id="PF03061">
    <property type="entry name" value="4HBT"/>
    <property type="match status" value="1"/>
</dbReference>
<evidence type="ECO:0000313" key="5">
    <source>
        <dbReference type="Proteomes" id="UP001243420"/>
    </source>
</evidence>
<dbReference type="GO" id="GO:0016787">
    <property type="term" value="F:hydrolase activity"/>
    <property type="evidence" value="ECO:0007669"/>
    <property type="project" value="UniProtKB-KW"/>
</dbReference>
<dbReference type="RefSeq" id="WP_279963856.1">
    <property type="nucleotide sequence ID" value="NZ_CP122537.1"/>
</dbReference>
<name>A0ABY8L9J6_9RHOB</name>
<dbReference type="PANTHER" id="PTHR21660:SF1">
    <property type="entry name" value="ACYL-COENZYME A THIOESTERASE 13"/>
    <property type="match status" value="1"/>
</dbReference>
<proteinExistence type="inferred from homology"/>
<keyword evidence="5" id="KW-1185">Reference proteome</keyword>
<dbReference type="InterPro" id="IPR003736">
    <property type="entry name" value="PAAI_dom"/>
</dbReference>
<protein>
    <submittedName>
        <fullName evidence="4">PaaI family thioesterase</fullName>
        <ecNumber evidence="4">3.1.2.-</ecNumber>
    </submittedName>
</protein>
<sequence>MADGIIEGETGTQRLLGYVLDVGRGDGRARCRLTLTEDHLNRHRALHGGIAAACLDNALGATASLTVDDSGTAPFLTVSMTLNFHAPAHAGDALEATGRVTGGGRSLVFVEGELRAGPRLIATATGVFKRVPPERLA</sequence>
<comment type="similarity">
    <text evidence="1">Belongs to the thioesterase PaaI family.</text>
</comment>
<gene>
    <name evidence="4" type="ORF">P8627_09480</name>
</gene>
<keyword evidence="2 4" id="KW-0378">Hydrolase</keyword>
<dbReference type="EC" id="3.1.2.-" evidence="4"/>
<dbReference type="NCBIfam" id="TIGR00369">
    <property type="entry name" value="unchar_dom_1"/>
    <property type="match status" value="1"/>
</dbReference>